<evidence type="ECO:0000256" key="1">
    <source>
        <dbReference type="ARBA" id="ARBA00022679"/>
    </source>
</evidence>
<name>A0A7T8EAY4_9GAMM</name>
<dbReference type="Gene3D" id="3.40.50.2000">
    <property type="entry name" value="Glycogen Phosphorylase B"/>
    <property type="match status" value="1"/>
</dbReference>
<dbReference type="RefSeq" id="WP_208185924.1">
    <property type="nucleotide sequence ID" value="NZ_CP032664.1"/>
</dbReference>
<dbReference type="AlphaFoldDB" id="A0A7T8EAY4"/>
<keyword evidence="3" id="KW-0448">Lipopolysaccharide biosynthesis</keyword>
<dbReference type="InterPro" id="IPR003329">
    <property type="entry name" value="Cytidylyl_trans"/>
</dbReference>
<dbReference type="GO" id="GO:0005829">
    <property type="term" value="C:cytosol"/>
    <property type="evidence" value="ECO:0007669"/>
    <property type="project" value="TreeGrafter"/>
</dbReference>
<sequence length="569" mass="62994">MTKTLAIVGARLNSSRLAGKHLLPLAGAPMISHIWRRLMQCQEVNDCELATTADDFNRPLLDWATEHSVECHPYEGDVNDLMARLDSIIQRQDPDYILYVCGDCPLIDPGFIDHGLNALKASGKDSIELNPGVVSIHEGMAFYSRRGWDKLMSVSQCAMSREHVGYGDKLTPILERLSIPDSGDYSKVHQRISVDTQADYRFMTEVYRHWYAEHPADSIVSLAWVQEQLLSDPALSAINAHVQQKSADRQYAKASIYCHLGADIGLGHFKRAELIADALQEYLAIGAQVHALYEGSTPNSLAQTLSAKVTWYQTEAEWLTALKADANPLIILDLHPDFIALPAIKQALQNLRHKGCKLVGIDKLAPLLPELDWLFIPSFNTSLQHPKVSSGWQNYLFSPLPQRPKKPQILVLTGGSDALGYGQALPGLLSQLHTDWPIVWIQGPLAPRPLLPAGCNIQVLKNPENLKQLIAESEVVLSCYGLSLFESIYARAATLLLPPRHLCDDAELALLEKTQSCLISDSLSDAIHKLELLLSDAKVRENLQTEAARVFANHGGIKQLMAEISSLLK</sequence>
<keyword evidence="1 4" id="KW-0808">Transferase</keyword>
<dbReference type="Gene3D" id="3.90.550.10">
    <property type="entry name" value="Spore Coat Polysaccharide Biosynthesis Protein SpsA, Chain A"/>
    <property type="match status" value="1"/>
</dbReference>
<dbReference type="PANTHER" id="PTHR42866:SF2">
    <property type="entry name" value="3-DEOXY-MANNO-OCTULOSONATE CYTIDYLYLTRANSFERASE, MITOCHONDRIAL"/>
    <property type="match status" value="1"/>
</dbReference>
<dbReference type="Gene3D" id="3.40.50.11190">
    <property type="match status" value="1"/>
</dbReference>
<keyword evidence="2 4" id="KW-0548">Nucleotidyltransferase</keyword>
<proteinExistence type="predicted"/>
<protein>
    <submittedName>
        <fullName evidence="4">Acylneuraminate cytidylyltransferase</fullName>
    </submittedName>
</protein>
<reference evidence="4" key="1">
    <citation type="submission" date="2018-09" db="EMBL/GenBank/DDBJ databases">
        <title>Genome sequencing and analysis.</title>
        <authorList>
            <person name="Huang Y.-T."/>
        </authorList>
    </citation>
    <scope>NUCLEOTIDE SEQUENCE</scope>
    <source>
        <strain evidence="4">HIDE</strain>
    </source>
</reference>
<dbReference type="SUPFAM" id="SSF53448">
    <property type="entry name" value="Nucleotide-diphospho-sugar transferases"/>
    <property type="match status" value="1"/>
</dbReference>
<evidence type="ECO:0000256" key="3">
    <source>
        <dbReference type="ARBA" id="ARBA00022985"/>
    </source>
</evidence>
<evidence type="ECO:0000313" key="4">
    <source>
        <dbReference type="EMBL" id="QQO83011.1"/>
    </source>
</evidence>
<gene>
    <name evidence="4" type="ORF">D7032_06940</name>
</gene>
<evidence type="ECO:0000256" key="2">
    <source>
        <dbReference type="ARBA" id="ARBA00022695"/>
    </source>
</evidence>
<dbReference type="InterPro" id="IPR029044">
    <property type="entry name" value="Nucleotide-diphossugar_trans"/>
</dbReference>
<dbReference type="GO" id="GO:0009103">
    <property type="term" value="P:lipopolysaccharide biosynthetic process"/>
    <property type="evidence" value="ECO:0007669"/>
    <property type="project" value="UniProtKB-KW"/>
</dbReference>
<accession>A0A7T8EAY4</accession>
<dbReference type="PANTHER" id="PTHR42866">
    <property type="entry name" value="3-DEOXY-MANNO-OCTULOSONATE CYTIDYLYLTRANSFERASE"/>
    <property type="match status" value="1"/>
</dbReference>
<organism evidence="4">
    <name type="scientific">Shewanella algae</name>
    <dbReference type="NCBI Taxonomy" id="38313"/>
    <lineage>
        <taxon>Bacteria</taxon>
        <taxon>Pseudomonadati</taxon>
        <taxon>Pseudomonadota</taxon>
        <taxon>Gammaproteobacteria</taxon>
        <taxon>Alteromonadales</taxon>
        <taxon>Shewanellaceae</taxon>
        <taxon>Shewanella</taxon>
    </lineage>
</organism>
<dbReference type="Pfam" id="PF02348">
    <property type="entry name" value="CTP_transf_3"/>
    <property type="match status" value="1"/>
</dbReference>
<dbReference type="GO" id="GO:0008690">
    <property type="term" value="F:3-deoxy-manno-octulosonate cytidylyltransferase activity"/>
    <property type="evidence" value="ECO:0007669"/>
    <property type="project" value="TreeGrafter"/>
</dbReference>
<dbReference type="EMBL" id="CP032664">
    <property type="protein sequence ID" value="QQO83011.1"/>
    <property type="molecule type" value="Genomic_DNA"/>
</dbReference>